<evidence type="ECO:0000313" key="2">
    <source>
        <dbReference type="EMBL" id="GIH82492.1"/>
    </source>
</evidence>
<accession>A0A8J3RVC9</accession>
<evidence type="ECO:0000256" key="1">
    <source>
        <dbReference type="SAM" id="MobiDB-lite"/>
    </source>
</evidence>
<proteinExistence type="predicted"/>
<dbReference type="RefSeq" id="WP_203863219.1">
    <property type="nucleotide sequence ID" value="NZ_BOOI01000008.1"/>
</dbReference>
<dbReference type="AlphaFoldDB" id="A0A8J3RVC9"/>
<reference evidence="2" key="1">
    <citation type="submission" date="2021-01" db="EMBL/GenBank/DDBJ databases">
        <title>Whole genome shotgun sequence of Planobispora rosea NBRC 15558.</title>
        <authorList>
            <person name="Komaki H."/>
            <person name="Tamura T."/>
        </authorList>
    </citation>
    <scope>NUCLEOTIDE SEQUENCE</scope>
    <source>
        <strain evidence="2">NBRC 15558</strain>
    </source>
</reference>
<evidence type="ECO:0000313" key="3">
    <source>
        <dbReference type="Proteomes" id="UP000655044"/>
    </source>
</evidence>
<dbReference type="Proteomes" id="UP000655044">
    <property type="component" value="Unassembled WGS sequence"/>
</dbReference>
<name>A0A8J3RVC9_PLARO</name>
<dbReference type="EMBL" id="BOOI01000008">
    <property type="protein sequence ID" value="GIH82492.1"/>
    <property type="molecule type" value="Genomic_DNA"/>
</dbReference>
<comment type="caution">
    <text evidence="2">The sequence shown here is derived from an EMBL/GenBank/DDBJ whole genome shotgun (WGS) entry which is preliminary data.</text>
</comment>
<sequence length="231" mass="24888">MNDRPDRLVHGRPTRADEDTQPQVPPQRDDAAQPGEPVPPGQVLVGHVPPGKAPARQVPADQVDDAPGRETPLTDADRADSAERVDVPHPGGRPGPEHAGPDDRRSAQDPVPGHGAAPPQVPVQEPQRSGRVSLFGQDPEDVRRRWQEVQAGFVDDPRQAVEHAASLLGEVTEAIRTALEARAADLQGRWKNGGQDAAEGGDTERLRTVLRDYRATLEELLGMPVTSVGKR</sequence>
<gene>
    <name evidence="2" type="ORF">Pro02_09000</name>
</gene>
<feature type="region of interest" description="Disordered" evidence="1">
    <location>
        <begin position="1"/>
        <end position="140"/>
    </location>
</feature>
<protein>
    <submittedName>
        <fullName evidence="2">Uncharacterized protein</fullName>
    </submittedName>
</protein>
<feature type="compositionally biased region" description="Basic and acidic residues" evidence="1">
    <location>
        <begin position="1"/>
        <end position="18"/>
    </location>
</feature>
<feature type="compositionally biased region" description="Basic and acidic residues" evidence="1">
    <location>
        <begin position="75"/>
        <end position="87"/>
    </location>
</feature>
<feature type="compositionally biased region" description="Basic and acidic residues" evidence="1">
    <location>
        <begin position="95"/>
        <end position="107"/>
    </location>
</feature>
<organism evidence="2 3">
    <name type="scientific">Planobispora rosea</name>
    <dbReference type="NCBI Taxonomy" id="35762"/>
    <lineage>
        <taxon>Bacteria</taxon>
        <taxon>Bacillati</taxon>
        <taxon>Actinomycetota</taxon>
        <taxon>Actinomycetes</taxon>
        <taxon>Streptosporangiales</taxon>
        <taxon>Streptosporangiaceae</taxon>
        <taxon>Planobispora</taxon>
    </lineage>
</organism>
<keyword evidence="3" id="KW-1185">Reference proteome</keyword>